<evidence type="ECO:0000313" key="1">
    <source>
        <dbReference type="EMBL" id="TVY55736.1"/>
    </source>
</evidence>
<dbReference type="OrthoDB" id="4179687at2759"/>
<dbReference type="Proteomes" id="UP000469558">
    <property type="component" value="Unassembled WGS sequence"/>
</dbReference>
<evidence type="ECO:0000313" key="2">
    <source>
        <dbReference type="Proteomes" id="UP000469558"/>
    </source>
</evidence>
<sequence>MPQNMMPPRPTRLRQIALVAEDLEQATRLLTTVIGTEVVFRDPLVEQWGLRNILLPIGGDLIEVVSPLKSNTTAGRLLSKRGNGGYMIIMQTEDALARRDCLESNKLAKVIFTHDNEDSVCIQYHPKGIKGGIIPELDAHIPSSTNSNPIHERFSPWHACGSSSTYPAYSDSMKRHSHLHLMSATCRLSPANEDIEGAAEQWENIFGVKRGKVSGENEFTNANLQFIPGKSGEHEGLVEVCIGVEGKARL</sequence>
<feature type="non-terminal residue" evidence="1">
    <location>
        <position position="1"/>
    </location>
</feature>
<dbReference type="AlphaFoldDB" id="A0A8T9BR50"/>
<dbReference type="Gene3D" id="3.10.180.10">
    <property type="entry name" value="2,3-Dihydroxybiphenyl 1,2-Dioxygenase, domain 1"/>
    <property type="match status" value="1"/>
</dbReference>
<keyword evidence="2" id="KW-1185">Reference proteome</keyword>
<dbReference type="EMBL" id="QGMK01002833">
    <property type="protein sequence ID" value="TVY55736.1"/>
    <property type="molecule type" value="Genomic_DNA"/>
</dbReference>
<name>A0A8T9BR50_9HELO</name>
<comment type="caution">
    <text evidence="1">The sequence shown here is derived from an EMBL/GenBank/DDBJ whole genome shotgun (WGS) entry which is preliminary data.</text>
</comment>
<gene>
    <name evidence="1" type="ORF">LSUE1_G007524</name>
</gene>
<accession>A0A8T9BR50</accession>
<evidence type="ECO:0008006" key="3">
    <source>
        <dbReference type="Google" id="ProtNLM"/>
    </source>
</evidence>
<dbReference type="SUPFAM" id="SSF54593">
    <property type="entry name" value="Glyoxalase/Bleomycin resistance protein/Dihydroxybiphenyl dioxygenase"/>
    <property type="match status" value="1"/>
</dbReference>
<dbReference type="InterPro" id="IPR029068">
    <property type="entry name" value="Glyas_Bleomycin-R_OHBP_Dase"/>
</dbReference>
<proteinExistence type="predicted"/>
<organism evidence="1 2">
    <name type="scientific">Lachnellula suecica</name>
    <dbReference type="NCBI Taxonomy" id="602035"/>
    <lineage>
        <taxon>Eukaryota</taxon>
        <taxon>Fungi</taxon>
        <taxon>Dikarya</taxon>
        <taxon>Ascomycota</taxon>
        <taxon>Pezizomycotina</taxon>
        <taxon>Leotiomycetes</taxon>
        <taxon>Helotiales</taxon>
        <taxon>Lachnaceae</taxon>
        <taxon>Lachnellula</taxon>
    </lineage>
</organism>
<reference evidence="1 2" key="1">
    <citation type="submission" date="2018-05" db="EMBL/GenBank/DDBJ databases">
        <title>Genome sequencing and assembly of the regulated plant pathogen Lachnellula willkommii and related sister species for the development of diagnostic species identification markers.</title>
        <authorList>
            <person name="Giroux E."/>
            <person name="Bilodeau G."/>
        </authorList>
    </citation>
    <scope>NUCLEOTIDE SEQUENCE [LARGE SCALE GENOMIC DNA]</scope>
    <source>
        <strain evidence="1 2">CBS 268.59</strain>
    </source>
</reference>
<protein>
    <recommendedName>
        <fullName evidence="3">Glyoxalase-like domain-containing protein</fullName>
    </recommendedName>
</protein>